<evidence type="ECO:0000313" key="2">
    <source>
        <dbReference type="Proteomes" id="UP000794436"/>
    </source>
</evidence>
<proteinExistence type="predicted"/>
<keyword evidence="2" id="KW-1185">Reference proteome</keyword>
<reference evidence="1" key="1">
    <citation type="submission" date="2019-03" db="EMBL/GenBank/DDBJ databases">
        <title>Long read genome sequence of the mycoparasitic Pythium oligandrum ATCC 38472 isolated from sugarbeet rhizosphere.</title>
        <authorList>
            <person name="Gaulin E."/>
        </authorList>
    </citation>
    <scope>NUCLEOTIDE SEQUENCE</scope>
    <source>
        <strain evidence="1">ATCC 38472_TT</strain>
    </source>
</reference>
<dbReference type="Proteomes" id="UP000794436">
    <property type="component" value="Unassembled WGS sequence"/>
</dbReference>
<gene>
    <name evidence="1" type="ORF">Poli38472_002983</name>
</gene>
<dbReference type="EMBL" id="SPLM01000144">
    <property type="protein sequence ID" value="TMW57058.1"/>
    <property type="molecule type" value="Genomic_DNA"/>
</dbReference>
<evidence type="ECO:0000313" key="1">
    <source>
        <dbReference type="EMBL" id="TMW57058.1"/>
    </source>
</evidence>
<name>A0A8K1FFQ9_PYTOL</name>
<dbReference type="AlphaFoldDB" id="A0A8K1FFQ9"/>
<dbReference type="OrthoDB" id="162741at2759"/>
<sequence>MPAGENTYYVGLINAYSLPAPWAGKAFSSDAGTNLASFTQAFRELPQADQNIRKMMDPVGPDCGYTAIDGEPVDVSWRHDLKWMNTGDPGTAGFVPSHTGPCEVWIDETMVLHEDNCAGKFTGLPASIPVDYSKCSGTCTLRFYWLALHEPNWQVYKNCVKIKNGGRRMLRE</sequence>
<comment type="caution">
    <text evidence="1">The sequence shown here is derived from an EMBL/GenBank/DDBJ whole genome shotgun (WGS) entry which is preliminary data.</text>
</comment>
<protein>
    <submittedName>
        <fullName evidence="1">Uncharacterized protein</fullName>
    </submittedName>
</protein>
<organism evidence="1 2">
    <name type="scientific">Pythium oligandrum</name>
    <name type="common">Mycoparasitic fungus</name>
    <dbReference type="NCBI Taxonomy" id="41045"/>
    <lineage>
        <taxon>Eukaryota</taxon>
        <taxon>Sar</taxon>
        <taxon>Stramenopiles</taxon>
        <taxon>Oomycota</taxon>
        <taxon>Peronosporomycetes</taxon>
        <taxon>Pythiales</taxon>
        <taxon>Pythiaceae</taxon>
        <taxon>Pythium</taxon>
    </lineage>
</organism>
<accession>A0A8K1FFQ9</accession>